<sequence>MGERLNDTGEPGRRRAHPAGPASHPAGRDFDPVVEVLLAGALREPAAGPEAGGEGEARAVAAFRAARDTGAHHSARTRRRDDWRPRTRRTAAHPLRATVFALIGSLALGGVAFAAIGSSSSTDDDRDAGRPRQSASTSEATSAAPSPTASADGPARRERPVTAKDTAAHCRAYERVRGRGRAMDSTAWQRLVTAAGGEENVTAYCAELTASASASASAQESESAGNGKAKGGGNGQATPKAGGSNGKGQ</sequence>
<accession>A0A918LPG6</accession>
<feature type="compositionally biased region" description="Basic and acidic residues" evidence="1">
    <location>
        <begin position="1"/>
        <end position="13"/>
    </location>
</feature>
<evidence type="ECO:0000256" key="2">
    <source>
        <dbReference type="SAM" id="Phobius"/>
    </source>
</evidence>
<protein>
    <submittedName>
        <fullName evidence="3">Uncharacterized protein</fullName>
    </submittedName>
</protein>
<keyword evidence="2" id="KW-0472">Membrane</keyword>
<dbReference type="AlphaFoldDB" id="A0A918LPG6"/>
<evidence type="ECO:0000313" key="4">
    <source>
        <dbReference type="Proteomes" id="UP000646776"/>
    </source>
</evidence>
<keyword evidence="4" id="KW-1185">Reference proteome</keyword>
<keyword evidence="2" id="KW-0812">Transmembrane</keyword>
<dbReference type="EMBL" id="BMSA01000002">
    <property type="protein sequence ID" value="GGT34592.1"/>
    <property type="molecule type" value="Genomic_DNA"/>
</dbReference>
<proteinExistence type="predicted"/>
<feature type="compositionally biased region" description="Basic and acidic residues" evidence="1">
    <location>
        <begin position="154"/>
        <end position="167"/>
    </location>
</feature>
<evidence type="ECO:0000313" key="3">
    <source>
        <dbReference type="EMBL" id="GGT34592.1"/>
    </source>
</evidence>
<feature type="region of interest" description="Disordered" evidence="1">
    <location>
        <begin position="210"/>
        <end position="249"/>
    </location>
</feature>
<gene>
    <name evidence="3" type="ORF">GCM10010226_08240</name>
</gene>
<feature type="compositionally biased region" description="Low complexity" evidence="1">
    <location>
        <begin position="134"/>
        <end position="151"/>
    </location>
</feature>
<feature type="region of interest" description="Disordered" evidence="1">
    <location>
        <begin position="1"/>
        <end position="30"/>
    </location>
</feature>
<dbReference type="Proteomes" id="UP000646776">
    <property type="component" value="Unassembled WGS sequence"/>
</dbReference>
<organism evidence="3 4">
    <name type="scientific">Streptomyces phaeofaciens</name>
    <dbReference type="NCBI Taxonomy" id="68254"/>
    <lineage>
        <taxon>Bacteria</taxon>
        <taxon>Bacillati</taxon>
        <taxon>Actinomycetota</taxon>
        <taxon>Actinomycetes</taxon>
        <taxon>Kitasatosporales</taxon>
        <taxon>Streptomycetaceae</taxon>
        <taxon>Streptomyces</taxon>
    </lineage>
</organism>
<feature type="region of interest" description="Disordered" evidence="1">
    <location>
        <begin position="64"/>
        <end position="89"/>
    </location>
</feature>
<feature type="transmembrane region" description="Helical" evidence="2">
    <location>
        <begin position="94"/>
        <end position="116"/>
    </location>
</feature>
<keyword evidence="2" id="KW-1133">Transmembrane helix</keyword>
<reference evidence="3" key="2">
    <citation type="submission" date="2020-09" db="EMBL/GenBank/DDBJ databases">
        <authorList>
            <person name="Sun Q."/>
            <person name="Ohkuma M."/>
        </authorList>
    </citation>
    <scope>NUCLEOTIDE SEQUENCE</scope>
    <source>
        <strain evidence="3">JCM 4125</strain>
    </source>
</reference>
<name>A0A918LPG6_9ACTN</name>
<feature type="region of interest" description="Disordered" evidence="1">
    <location>
        <begin position="117"/>
        <end position="167"/>
    </location>
</feature>
<evidence type="ECO:0000256" key="1">
    <source>
        <dbReference type="SAM" id="MobiDB-lite"/>
    </source>
</evidence>
<dbReference type="RefSeq" id="WP_189707599.1">
    <property type="nucleotide sequence ID" value="NZ_BMSA01000002.1"/>
</dbReference>
<reference evidence="3" key="1">
    <citation type="journal article" date="2014" name="Int. J. Syst. Evol. Microbiol.">
        <title>Complete genome sequence of Corynebacterium casei LMG S-19264T (=DSM 44701T), isolated from a smear-ripened cheese.</title>
        <authorList>
            <consortium name="US DOE Joint Genome Institute (JGI-PGF)"/>
            <person name="Walter F."/>
            <person name="Albersmeier A."/>
            <person name="Kalinowski J."/>
            <person name="Ruckert C."/>
        </authorList>
    </citation>
    <scope>NUCLEOTIDE SEQUENCE</scope>
    <source>
        <strain evidence="3">JCM 4125</strain>
    </source>
</reference>
<feature type="compositionally biased region" description="Low complexity" evidence="1">
    <location>
        <begin position="210"/>
        <end position="227"/>
    </location>
</feature>
<comment type="caution">
    <text evidence="3">The sequence shown here is derived from an EMBL/GenBank/DDBJ whole genome shotgun (WGS) entry which is preliminary data.</text>
</comment>